<comment type="caution">
    <text evidence="4">The sequence shown here is derived from an EMBL/GenBank/DDBJ whole genome shotgun (WGS) entry which is preliminary data.</text>
</comment>
<evidence type="ECO:0000313" key="5">
    <source>
        <dbReference type="Proteomes" id="UP001193680"/>
    </source>
</evidence>
<evidence type="ECO:0000256" key="3">
    <source>
        <dbReference type="ARBA" id="ARBA00045001"/>
    </source>
</evidence>
<organism evidence="4 5">
    <name type="scientific">Thiomicrorhabdus heinhorstiae</name>
    <dbReference type="NCBI Taxonomy" id="2748010"/>
    <lineage>
        <taxon>Bacteria</taxon>
        <taxon>Pseudomonadati</taxon>
        <taxon>Pseudomonadota</taxon>
        <taxon>Gammaproteobacteria</taxon>
        <taxon>Thiotrichales</taxon>
        <taxon>Piscirickettsiaceae</taxon>
        <taxon>Thiomicrorhabdus</taxon>
    </lineage>
</organism>
<name>A0ABS0BTK6_9GAMM</name>
<dbReference type="InterPro" id="IPR025961">
    <property type="entry name" value="Metal_resist"/>
</dbReference>
<dbReference type="Pfam" id="PF13801">
    <property type="entry name" value="Metal_resist"/>
    <property type="match status" value="1"/>
</dbReference>
<keyword evidence="5" id="KW-1185">Reference proteome</keyword>
<gene>
    <name evidence="4" type="ORF">H8792_002300</name>
</gene>
<accession>A0ABS0BTK6</accession>
<comment type="similarity">
    <text evidence="1">Belongs to the ZraP family.</text>
</comment>
<reference evidence="4 5" key="1">
    <citation type="submission" date="2020-06" db="EMBL/GenBank/DDBJ databases">
        <authorList>
            <person name="Scott K."/>
        </authorList>
    </citation>
    <scope>NUCLEOTIDE SEQUENCE [LARGE SCALE GENOMIC DNA]</scope>
    <source>
        <strain evidence="4 5">HH1</strain>
    </source>
</reference>
<evidence type="ECO:0000256" key="1">
    <source>
        <dbReference type="ARBA" id="ARBA00044945"/>
    </source>
</evidence>
<dbReference type="EMBL" id="JACBGI020000002">
    <property type="protein sequence ID" value="MBF6057163.1"/>
    <property type="molecule type" value="Genomic_DNA"/>
</dbReference>
<dbReference type="Gene3D" id="1.20.120.1490">
    <property type="match status" value="1"/>
</dbReference>
<sequence length="223" mass="23261">MMNGYGPGMGGGYGPGYGMMNGYGPGMGGGYGPGYGMMNGYGPGMGGGYGPGYGMMNGYGPGMGSGYGPGPGMMGGYGPGMGGGYGSGQGMRQGYGYGPGPGMMRGTGPGAQAGFGRGMMGAYGSLNLNLSQSQIEKMQKIRSDASGKMTPIMKDMWKARNEVWQATQSGDEKAIAKAYDDMTAVRKQAFMERAKVHQEMQNVLTKEQKQQLRNAYEDMMIGE</sequence>
<dbReference type="RefSeq" id="WP_194947528.1">
    <property type="nucleotide sequence ID" value="NZ_JACBGI020000002.1"/>
</dbReference>
<proteinExistence type="inferred from homology"/>
<reference evidence="4 5" key="2">
    <citation type="submission" date="2020-11" db="EMBL/GenBank/DDBJ databases">
        <title>Sulfur oxidizing isolate from Hospital Hole Sinkhole.</title>
        <authorList>
            <person name="Scott K.M."/>
        </authorList>
    </citation>
    <scope>NUCLEOTIDE SEQUENCE [LARGE SCALE GENOMIC DNA]</scope>
    <source>
        <strain evidence="4 5">HH1</strain>
    </source>
</reference>
<dbReference type="Proteomes" id="UP001193680">
    <property type="component" value="Unassembled WGS sequence"/>
</dbReference>
<evidence type="ECO:0000313" key="4">
    <source>
        <dbReference type="EMBL" id="MBF6057163.1"/>
    </source>
</evidence>
<evidence type="ECO:0000256" key="2">
    <source>
        <dbReference type="ARBA" id="ARBA00044983"/>
    </source>
</evidence>
<protein>
    <recommendedName>
        <fullName evidence="2">Signaling pathway modulator ZraP</fullName>
    </recommendedName>
    <alternativeName>
        <fullName evidence="3">Zinc resistance-associated protein</fullName>
    </alternativeName>
</protein>